<proteinExistence type="predicted"/>
<dbReference type="AlphaFoldDB" id="A0AAD1NLV5"/>
<reference evidence="1" key="1">
    <citation type="submission" date="2021-05" db="EMBL/GenBank/DDBJ databases">
        <title>Molecular characterization for Shewanella algae harboring chromosomal blaOXA-55-like strains isolated from clinical and environment sample.</title>
        <authorList>
            <person name="Ohama Y."/>
            <person name="Aoki K."/>
            <person name="Harada S."/>
            <person name="Moriya K."/>
            <person name="Ishii Y."/>
            <person name="Tateda K."/>
        </authorList>
    </citation>
    <scope>NUCLEOTIDE SEQUENCE</scope>
    <source>
        <strain evidence="1">TUM17379</strain>
    </source>
</reference>
<name>A0AAD1NLV5_9GAMM</name>
<sequence>MNIDELLNVVAEQESNSCSECGKESKLHLTNSDGLENKLHFMGKIEPMTFLGYQTYSKNGSNPFSDMAPVSLSHYPYNGSDVYRCDSCMATFIIYLETGGHAARYQARWIRRDLNFLP</sequence>
<gene>
    <name evidence="1" type="ORF">TUM17379_07290</name>
</gene>
<dbReference type="RefSeq" id="WP_129978822.1">
    <property type="nucleotide sequence ID" value="NZ_AP024613.1"/>
</dbReference>
<accession>A0AAD1NLV5</accession>
<protein>
    <submittedName>
        <fullName evidence="1">Uncharacterized protein</fullName>
    </submittedName>
</protein>
<organism evidence="1 2">
    <name type="scientific">Shewanella algae</name>
    <dbReference type="NCBI Taxonomy" id="38313"/>
    <lineage>
        <taxon>Bacteria</taxon>
        <taxon>Pseudomonadati</taxon>
        <taxon>Pseudomonadota</taxon>
        <taxon>Gammaproteobacteria</taxon>
        <taxon>Alteromonadales</taxon>
        <taxon>Shewanellaceae</taxon>
        <taxon>Shewanella</taxon>
    </lineage>
</organism>
<dbReference type="Proteomes" id="UP000825078">
    <property type="component" value="Chromosome"/>
</dbReference>
<dbReference type="EMBL" id="AP024613">
    <property type="protein sequence ID" value="BCV43711.1"/>
    <property type="molecule type" value="Genomic_DNA"/>
</dbReference>
<evidence type="ECO:0000313" key="1">
    <source>
        <dbReference type="EMBL" id="BCV43711.1"/>
    </source>
</evidence>
<evidence type="ECO:0000313" key="2">
    <source>
        <dbReference type="Proteomes" id="UP000825078"/>
    </source>
</evidence>